<dbReference type="InterPro" id="IPR050465">
    <property type="entry name" value="UPF0194_transport"/>
</dbReference>
<comment type="subcellular location">
    <subcellularLocation>
        <location evidence="1">Cell envelope</location>
    </subcellularLocation>
</comment>
<dbReference type="InterPro" id="IPR058636">
    <property type="entry name" value="Beta-barrel_YknX"/>
</dbReference>
<keyword evidence="4" id="KW-0472">Membrane</keyword>
<dbReference type="Gene3D" id="2.40.50.100">
    <property type="match status" value="1"/>
</dbReference>
<comment type="caution">
    <text evidence="6">The sequence shown here is derived from an EMBL/GenBank/DDBJ whole genome shotgun (WGS) entry which is preliminary data.</text>
</comment>
<dbReference type="PANTHER" id="PTHR32347">
    <property type="entry name" value="EFFLUX SYSTEM COMPONENT YKNX-RELATED"/>
    <property type="match status" value="1"/>
</dbReference>
<dbReference type="SUPFAM" id="SSF111369">
    <property type="entry name" value="HlyD-like secretion proteins"/>
    <property type="match status" value="1"/>
</dbReference>
<evidence type="ECO:0000256" key="3">
    <source>
        <dbReference type="ARBA" id="ARBA00023054"/>
    </source>
</evidence>
<organism evidence="6 7">
    <name type="scientific">Candidatus Woesebacteria bacterium RIFOXYA1_FULL_40_18</name>
    <dbReference type="NCBI Taxonomy" id="1802532"/>
    <lineage>
        <taxon>Bacteria</taxon>
        <taxon>Candidatus Woeseibacteriota</taxon>
    </lineage>
</organism>
<gene>
    <name evidence="6" type="ORF">A2210_02445</name>
</gene>
<keyword evidence="3" id="KW-0175">Coiled coil</keyword>
<dbReference type="GO" id="GO:0030313">
    <property type="term" value="C:cell envelope"/>
    <property type="evidence" value="ECO:0007669"/>
    <property type="project" value="UniProtKB-SubCell"/>
</dbReference>
<dbReference type="GO" id="GO:0022857">
    <property type="term" value="F:transmembrane transporter activity"/>
    <property type="evidence" value="ECO:0007669"/>
    <property type="project" value="InterPro"/>
</dbReference>
<protein>
    <recommendedName>
        <fullName evidence="5">YknX-like beta-barrel domain-containing protein</fullName>
    </recommendedName>
</protein>
<feature type="domain" description="YknX-like beta-barrel" evidence="5">
    <location>
        <begin position="212"/>
        <end position="265"/>
    </location>
</feature>
<dbReference type="InterPro" id="IPR006143">
    <property type="entry name" value="RND_pump_MFP"/>
</dbReference>
<dbReference type="NCBIfam" id="TIGR01730">
    <property type="entry name" value="RND_mfp"/>
    <property type="match status" value="1"/>
</dbReference>
<dbReference type="GO" id="GO:0016020">
    <property type="term" value="C:membrane"/>
    <property type="evidence" value="ECO:0007669"/>
    <property type="project" value="InterPro"/>
</dbReference>
<dbReference type="EMBL" id="MGHS01000025">
    <property type="protein sequence ID" value="OGM76526.1"/>
    <property type="molecule type" value="Genomic_DNA"/>
</dbReference>
<sequence length="340" mass="36928">MKLPKIKFKFTKKRIIIFSIILVAVLAGFFFFGSRSKKEVATAIVQRGTVKEELILTGTVKAEKHAILSFPTSGKIVWVGVTEGQKVAKGQGLISLDKTVLNTIYQQSLNSYRNYQAAAESALDSVKDHAGDETFTQKATRTAAEVARDNAYDAMLAAKYNLDNATLLSPFAGIVSSLAFGNPGINVSLADTIVEVVDPLSIYFEVDADQSEVTNIKQKQEVTIILDSFKDKEFKGVVSFVGLTPKSGETGAIYKVKVKFSDSKALDDSLKVGMTGDGRFILSQKENALYVPVKFVNSDKTGKFVNIGRPGGRVSVETGIEGEEVIEITKGVKEGDILYD</sequence>
<name>A0A1F8CKA2_9BACT</name>
<feature type="transmembrane region" description="Helical" evidence="4">
    <location>
        <begin position="15"/>
        <end position="33"/>
    </location>
</feature>
<keyword evidence="4" id="KW-0812">Transmembrane</keyword>
<evidence type="ECO:0000313" key="6">
    <source>
        <dbReference type="EMBL" id="OGM76526.1"/>
    </source>
</evidence>
<proteinExistence type="inferred from homology"/>
<evidence type="ECO:0000256" key="2">
    <source>
        <dbReference type="ARBA" id="ARBA00009477"/>
    </source>
</evidence>
<dbReference type="Pfam" id="PF25990">
    <property type="entry name" value="Beta-barrel_YknX"/>
    <property type="match status" value="1"/>
</dbReference>
<dbReference type="Proteomes" id="UP000177855">
    <property type="component" value="Unassembled WGS sequence"/>
</dbReference>
<comment type="similarity">
    <text evidence="2">Belongs to the membrane fusion protein (MFP) (TC 8.A.1) family.</text>
</comment>
<evidence type="ECO:0000256" key="4">
    <source>
        <dbReference type="SAM" id="Phobius"/>
    </source>
</evidence>
<keyword evidence="4" id="KW-1133">Transmembrane helix</keyword>
<reference evidence="6 7" key="1">
    <citation type="journal article" date="2016" name="Nat. Commun.">
        <title>Thousands of microbial genomes shed light on interconnected biogeochemical processes in an aquifer system.</title>
        <authorList>
            <person name="Anantharaman K."/>
            <person name="Brown C.T."/>
            <person name="Hug L.A."/>
            <person name="Sharon I."/>
            <person name="Castelle C.J."/>
            <person name="Probst A.J."/>
            <person name="Thomas B.C."/>
            <person name="Singh A."/>
            <person name="Wilkins M.J."/>
            <person name="Karaoz U."/>
            <person name="Brodie E.L."/>
            <person name="Williams K.H."/>
            <person name="Hubbard S.S."/>
            <person name="Banfield J.F."/>
        </authorList>
    </citation>
    <scope>NUCLEOTIDE SEQUENCE [LARGE SCALE GENOMIC DNA]</scope>
</reference>
<dbReference type="Gene3D" id="2.40.30.170">
    <property type="match status" value="1"/>
</dbReference>
<evidence type="ECO:0000256" key="1">
    <source>
        <dbReference type="ARBA" id="ARBA00004196"/>
    </source>
</evidence>
<evidence type="ECO:0000313" key="7">
    <source>
        <dbReference type="Proteomes" id="UP000177855"/>
    </source>
</evidence>
<dbReference type="STRING" id="1802532.A2210_02445"/>
<accession>A0A1F8CKA2</accession>
<dbReference type="AlphaFoldDB" id="A0A1F8CKA2"/>
<evidence type="ECO:0000259" key="5">
    <source>
        <dbReference type="Pfam" id="PF25990"/>
    </source>
</evidence>